<keyword evidence="3" id="KW-1185">Reference proteome</keyword>
<dbReference type="Proteomes" id="UP000828390">
    <property type="component" value="Unassembled WGS sequence"/>
</dbReference>
<dbReference type="Pfam" id="PF07703">
    <property type="entry name" value="A2M_BRD"/>
    <property type="match status" value="1"/>
</dbReference>
<evidence type="ECO:0000259" key="1">
    <source>
        <dbReference type="Pfam" id="PF07703"/>
    </source>
</evidence>
<dbReference type="EMBL" id="JAIWYP010000012">
    <property type="protein sequence ID" value="KAH3723822.1"/>
    <property type="molecule type" value="Genomic_DNA"/>
</dbReference>
<proteinExistence type="predicted"/>
<organism evidence="2 3">
    <name type="scientific">Dreissena polymorpha</name>
    <name type="common">Zebra mussel</name>
    <name type="synonym">Mytilus polymorpha</name>
    <dbReference type="NCBI Taxonomy" id="45954"/>
    <lineage>
        <taxon>Eukaryota</taxon>
        <taxon>Metazoa</taxon>
        <taxon>Spiralia</taxon>
        <taxon>Lophotrochozoa</taxon>
        <taxon>Mollusca</taxon>
        <taxon>Bivalvia</taxon>
        <taxon>Autobranchia</taxon>
        <taxon>Heteroconchia</taxon>
        <taxon>Euheterodonta</taxon>
        <taxon>Imparidentia</taxon>
        <taxon>Neoheterodontei</taxon>
        <taxon>Myida</taxon>
        <taxon>Dreissenoidea</taxon>
        <taxon>Dreissenidae</taxon>
        <taxon>Dreissena</taxon>
    </lineage>
</organism>
<dbReference type="AlphaFoldDB" id="A0A9D4HKL5"/>
<sequence>MLQATHDMAPKSQVLVMYVRADWELVADALSINVDGAFMNKVRPGDLVTWDYMN</sequence>
<name>A0A9D4HKL5_DREPO</name>
<feature type="domain" description="Alpha-2-macroglobulin bait region" evidence="1">
    <location>
        <begin position="2"/>
        <end position="43"/>
    </location>
</feature>
<comment type="caution">
    <text evidence="2">The sequence shown here is derived from an EMBL/GenBank/DDBJ whole genome shotgun (WGS) entry which is preliminary data.</text>
</comment>
<evidence type="ECO:0000313" key="3">
    <source>
        <dbReference type="Proteomes" id="UP000828390"/>
    </source>
</evidence>
<gene>
    <name evidence="2" type="ORF">DPMN_049617</name>
</gene>
<dbReference type="InterPro" id="IPR011625">
    <property type="entry name" value="A2M_N_BRD"/>
</dbReference>
<reference evidence="2" key="2">
    <citation type="submission" date="2020-11" db="EMBL/GenBank/DDBJ databases">
        <authorList>
            <person name="McCartney M.A."/>
            <person name="Auch B."/>
            <person name="Kono T."/>
            <person name="Mallez S."/>
            <person name="Becker A."/>
            <person name="Gohl D.M."/>
            <person name="Silverstein K.A.T."/>
            <person name="Koren S."/>
            <person name="Bechman K.B."/>
            <person name="Herman A."/>
            <person name="Abrahante J.E."/>
            <person name="Garbe J."/>
        </authorList>
    </citation>
    <scope>NUCLEOTIDE SEQUENCE</scope>
    <source>
        <strain evidence="2">Duluth1</strain>
        <tissue evidence="2">Whole animal</tissue>
    </source>
</reference>
<evidence type="ECO:0000313" key="2">
    <source>
        <dbReference type="EMBL" id="KAH3723822.1"/>
    </source>
</evidence>
<reference evidence="2" key="1">
    <citation type="journal article" date="2019" name="bioRxiv">
        <title>The Genome of the Zebra Mussel, Dreissena polymorpha: A Resource for Invasive Species Research.</title>
        <authorList>
            <person name="McCartney M.A."/>
            <person name="Auch B."/>
            <person name="Kono T."/>
            <person name="Mallez S."/>
            <person name="Zhang Y."/>
            <person name="Obille A."/>
            <person name="Becker A."/>
            <person name="Abrahante J.E."/>
            <person name="Garbe J."/>
            <person name="Badalamenti J.P."/>
            <person name="Herman A."/>
            <person name="Mangelson H."/>
            <person name="Liachko I."/>
            <person name="Sullivan S."/>
            <person name="Sone E.D."/>
            <person name="Koren S."/>
            <person name="Silverstein K.A.T."/>
            <person name="Beckman K.B."/>
            <person name="Gohl D.M."/>
        </authorList>
    </citation>
    <scope>NUCLEOTIDE SEQUENCE</scope>
    <source>
        <strain evidence="2">Duluth1</strain>
        <tissue evidence="2">Whole animal</tissue>
    </source>
</reference>
<accession>A0A9D4HKL5</accession>
<protein>
    <recommendedName>
        <fullName evidence="1">Alpha-2-macroglobulin bait region domain-containing protein</fullName>
    </recommendedName>
</protein>
<dbReference type="Gene3D" id="2.60.40.1930">
    <property type="match status" value="1"/>
</dbReference>